<organism evidence="2 3">
    <name type="scientific">Bradyrhizobium japonicum</name>
    <dbReference type="NCBI Taxonomy" id="375"/>
    <lineage>
        <taxon>Bacteria</taxon>
        <taxon>Pseudomonadati</taxon>
        <taxon>Pseudomonadota</taxon>
        <taxon>Alphaproteobacteria</taxon>
        <taxon>Hyphomicrobiales</taxon>
        <taxon>Nitrobacteraceae</taxon>
        <taxon>Bradyrhizobium</taxon>
    </lineage>
</organism>
<evidence type="ECO:0000313" key="3">
    <source>
        <dbReference type="Proteomes" id="UP000193335"/>
    </source>
</evidence>
<dbReference type="Proteomes" id="UP000193335">
    <property type="component" value="Unassembled WGS sequence"/>
</dbReference>
<proteinExistence type="predicted"/>
<dbReference type="EMBL" id="NAFL01000152">
    <property type="protein sequence ID" value="OSJ37006.1"/>
    <property type="molecule type" value="Genomic_DNA"/>
</dbReference>
<keyword evidence="1" id="KW-0472">Membrane</keyword>
<evidence type="ECO:0000256" key="1">
    <source>
        <dbReference type="SAM" id="Phobius"/>
    </source>
</evidence>
<sequence>MPITPNTGSLFHAETHLASPALGLIASGARLNALFLVSSATVLCASLVAWWLIATPSTLEGSPQ</sequence>
<keyword evidence="1" id="KW-1133">Transmembrane helix</keyword>
<feature type="transmembrane region" description="Helical" evidence="1">
    <location>
        <begin position="33"/>
        <end position="53"/>
    </location>
</feature>
<keyword evidence="1" id="KW-0812">Transmembrane</keyword>
<reference evidence="2 3" key="1">
    <citation type="submission" date="2017-03" db="EMBL/GenBank/DDBJ databases">
        <title>Whole genome sequences of fourteen strains of Bradyrhizobium canariense and one strain of Bradyrhizobium japonicum isolated from Lupinus (Papilionoideae: Genisteae) species in Algeria.</title>
        <authorList>
            <person name="Crovadore J."/>
            <person name="Chekireb D."/>
            <person name="Brachmann A."/>
            <person name="Chablais R."/>
            <person name="Cochard B."/>
            <person name="Lefort F."/>
        </authorList>
    </citation>
    <scope>NUCLEOTIDE SEQUENCE [LARGE SCALE GENOMIC DNA]</scope>
    <source>
        <strain evidence="2 3">UBMA197</strain>
    </source>
</reference>
<dbReference type="AlphaFoldDB" id="A0A1Y2JXS7"/>
<comment type="caution">
    <text evidence="2">The sequence shown here is derived from an EMBL/GenBank/DDBJ whole genome shotgun (WGS) entry which is preliminary data.</text>
</comment>
<protein>
    <submittedName>
        <fullName evidence="2">Uncharacterized protein</fullName>
    </submittedName>
</protein>
<evidence type="ECO:0000313" key="2">
    <source>
        <dbReference type="EMBL" id="OSJ37006.1"/>
    </source>
</evidence>
<gene>
    <name evidence="2" type="ORF">BSZ19_01375</name>
</gene>
<name>A0A1Y2JXS7_BRAJP</name>
<accession>A0A1Y2JXS7</accession>